<dbReference type="InterPro" id="IPR027417">
    <property type="entry name" value="P-loop_NTPase"/>
</dbReference>
<keyword evidence="3" id="KW-1185">Reference proteome</keyword>
<dbReference type="InterPro" id="IPR018647">
    <property type="entry name" value="SLFN_3-like_DNA/RNA_helicase"/>
</dbReference>
<gene>
    <name evidence="2" type="ORF">TOL_3726</name>
</gene>
<evidence type="ECO:0000313" key="2">
    <source>
        <dbReference type="EMBL" id="CCU74109.1"/>
    </source>
</evidence>
<organism evidence="2 3">
    <name type="scientific">Thalassolituus oleivorans MIL-1</name>
    <dbReference type="NCBI Taxonomy" id="1298593"/>
    <lineage>
        <taxon>Bacteria</taxon>
        <taxon>Pseudomonadati</taxon>
        <taxon>Pseudomonadota</taxon>
        <taxon>Gammaproteobacteria</taxon>
        <taxon>Oceanospirillales</taxon>
        <taxon>Oceanospirillaceae</taxon>
        <taxon>Thalassolituus</taxon>
    </lineage>
</organism>
<protein>
    <recommendedName>
        <fullName evidence="1">Schlafen group 3-like DNA/RNA helicase domain-containing protein</fullName>
    </recommendedName>
</protein>
<feature type="domain" description="Schlafen group 3-like DNA/RNA helicase" evidence="1">
    <location>
        <begin position="235"/>
        <end position="609"/>
    </location>
</feature>
<evidence type="ECO:0000259" key="1">
    <source>
        <dbReference type="Pfam" id="PF09848"/>
    </source>
</evidence>
<dbReference type="SUPFAM" id="SSF52540">
    <property type="entry name" value="P-loop containing nucleoside triphosphate hydrolases"/>
    <property type="match status" value="1"/>
</dbReference>
<dbReference type="Pfam" id="PF09848">
    <property type="entry name" value="SLFN-g3_helicase"/>
    <property type="match status" value="1"/>
</dbReference>
<dbReference type="RefSeq" id="WP_015488809.1">
    <property type="nucleotide sequence ID" value="NC_020888.1"/>
</dbReference>
<dbReference type="HOGENOM" id="CLU_031446_0_0_6"/>
<reference evidence="2 3" key="1">
    <citation type="journal article" date="2013" name="Genome Announc.">
        <title>Genome Sequence of Thalassolituus oleivorans MIL-1 (DSM 14913T).</title>
        <authorList>
            <person name="Golyshin P.N."/>
            <person name="Werner J."/>
            <person name="Chernikova T.N."/>
            <person name="Tran H."/>
            <person name="Ferrer M."/>
            <person name="Yakimov M.M."/>
            <person name="Teeling H."/>
            <person name="Golyshina O.V."/>
        </authorList>
    </citation>
    <scope>NUCLEOTIDE SEQUENCE [LARGE SCALE GENOMIC DNA]</scope>
    <source>
        <strain evidence="2 3">MIL-1</strain>
    </source>
</reference>
<dbReference type="eggNOG" id="COG2842">
    <property type="taxonomic scope" value="Bacteria"/>
</dbReference>
<accession>M5DXL6</accession>
<sequence>MTRAYYFSDVSSFIQESDDSIIGKITQKHSQDIVNQQTFAWTEQIRILKQQLVNFSDAYVAFEVLIPRMGRRADVVVLYKGIIFVLEFKVGSSLFNSSDQEQTYSYCLDFQSFHEGSDNKLIVPILVATRATKIYKTELHIDRNIASIQKTNGNSIANILTDFTEKYPNYSSIDFSIWINSAYKPTPTIIEAARALYANHNVADIMRHDATAKNLTETTTAIKDVISKCHRDKKKAICFVTGVPGAGKTLVGLNVATRPTIDKLESAVYLSGNGPLVNVLREALIQDRVVRGERRVAVTPEVKASIQNVHHFRDQYSLVETVPHEHVVIFDEAQRAWTEEHLVRNKPEYSGLGSEPDLLLSSMDRHGDWCVVVALVGTGQEINTGEAGISSWTDSIKTNFQEWDVYYSNALDRNYFNTEDPRYYQKSGFHLPSSQRSYRASNLSNFTDAILKGDAQLAKEDHRKISDKYPIRITRSLVDAKNWIKKQCRGLERMGVLSSSSARRLRAEGIFNSKETDEAHWFLKPSQDVRSSNMLEEAMSEFKVQGLELDWSLIGWDADFRYVDGSFEYYKFSGTKWQNRGTNDSKRYLENTYRVLLTRARQGFIIYIPIGDKEDITRLPEYYNSTYDFLKDCGIEELR</sequence>
<dbReference type="EMBL" id="HF680312">
    <property type="protein sequence ID" value="CCU74109.1"/>
    <property type="molecule type" value="Genomic_DNA"/>
</dbReference>
<dbReference type="Proteomes" id="UP000011866">
    <property type="component" value="Chromosome"/>
</dbReference>
<evidence type="ECO:0000313" key="3">
    <source>
        <dbReference type="Proteomes" id="UP000011866"/>
    </source>
</evidence>
<dbReference type="GeneID" id="79178415"/>
<dbReference type="KEGG" id="tol:TOL_3726"/>
<dbReference type="PATRIC" id="fig|1298593.3.peg.3604"/>
<name>M5DXL6_9GAMM</name>
<proteinExistence type="predicted"/>
<dbReference type="AlphaFoldDB" id="M5DXL6"/>